<proteinExistence type="inferred from homology"/>
<evidence type="ECO:0000256" key="8">
    <source>
        <dbReference type="SAM" id="Phobius"/>
    </source>
</evidence>
<feature type="compositionally biased region" description="Basic and acidic residues" evidence="7">
    <location>
        <begin position="34"/>
        <end position="44"/>
    </location>
</feature>
<feature type="transmembrane region" description="Helical" evidence="8">
    <location>
        <begin position="403"/>
        <end position="424"/>
    </location>
</feature>
<dbReference type="SUPFAM" id="SSF103473">
    <property type="entry name" value="MFS general substrate transporter"/>
    <property type="match status" value="1"/>
</dbReference>
<feature type="transmembrane region" description="Helical" evidence="8">
    <location>
        <begin position="293"/>
        <end position="315"/>
    </location>
</feature>
<dbReference type="AlphaFoldDB" id="A0A915BPL7"/>
<evidence type="ECO:0000256" key="2">
    <source>
        <dbReference type="ARBA" id="ARBA00007965"/>
    </source>
</evidence>
<feature type="transmembrane region" description="Helical" evidence="8">
    <location>
        <begin position="102"/>
        <end position="124"/>
    </location>
</feature>
<feature type="transmembrane region" description="Helical" evidence="8">
    <location>
        <begin position="335"/>
        <end position="359"/>
    </location>
</feature>
<keyword evidence="9" id="KW-1185">Reference proteome</keyword>
<name>A0A915BPL7_PARUN</name>
<feature type="transmembrane region" description="Helical" evidence="8">
    <location>
        <begin position="366"/>
        <end position="383"/>
    </location>
</feature>
<feature type="transmembrane region" description="Helical" evidence="8">
    <location>
        <begin position="52"/>
        <end position="79"/>
    </location>
</feature>
<dbReference type="PANTHER" id="PTHR10332:SF80">
    <property type="entry name" value="EQUILIBRATIVE NUCLEOSIDE TRANSPORTER 2, ISOFORM A"/>
    <property type="match status" value="1"/>
</dbReference>
<dbReference type="InterPro" id="IPR034764">
    <property type="entry name" value="ENT1/ENT2"/>
</dbReference>
<comment type="subcellular location">
    <subcellularLocation>
        <location evidence="1">Membrane</location>
        <topology evidence="1">Multi-pass membrane protein</topology>
    </subcellularLocation>
</comment>
<protein>
    <submittedName>
        <fullName evidence="10">Equilibrative nucleoside transporter 1</fullName>
    </submittedName>
</protein>
<dbReference type="PIRSF" id="PIRSF016379">
    <property type="entry name" value="ENT"/>
    <property type="match status" value="1"/>
</dbReference>
<dbReference type="GO" id="GO:0005886">
    <property type="term" value="C:plasma membrane"/>
    <property type="evidence" value="ECO:0007669"/>
    <property type="project" value="TreeGrafter"/>
</dbReference>
<dbReference type="PANTHER" id="PTHR10332">
    <property type="entry name" value="EQUILIBRATIVE NUCLEOSIDE TRANSPORTER"/>
    <property type="match status" value="1"/>
</dbReference>
<comment type="similarity">
    <text evidence="2">Belongs to the SLC29A/ENT transporter (TC 2.A.57) family.</text>
</comment>
<dbReference type="Pfam" id="PF01733">
    <property type="entry name" value="Nucleoside_tran"/>
    <property type="match status" value="1"/>
</dbReference>
<evidence type="ECO:0000256" key="3">
    <source>
        <dbReference type="ARBA" id="ARBA00022448"/>
    </source>
</evidence>
<evidence type="ECO:0000256" key="6">
    <source>
        <dbReference type="ARBA" id="ARBA00023136"/>
    </source>
</evidence>
<keyword evidence="3" id="KW-0813">Transport</keyword>
<feature type="region of interest" description="Disordered" evidence="7">
    <location>
        <begin position="1"/>
        <end position="44"/>
    </location>
</feature>
<keyword evidence="6 8" id="KW-0472">Membrane</keyword>
<sequence>MNHDEQDGENKGVASAHVEKADSSTSPQSDYVADSEKEGMLTEKPPPDKYHLVYLIMLLHGVGTLMPWNMFITIAPAYFVNYKLMEMDDNGVRHSTAYSRNFFSYLGICSQLPSLLMNLINIFVEAKGGLIKRISTALTFIALICVITIFLVIIDTSKMVTAFFFITMLTVVILNGANGIYQNSLYGLVSAFPQQFTNAIVLGNNLCGTFVSVISIFTLIVSDTIKLAALAYFSISLLTVVACFFSFYLLPKLEFYRYYQKKINEGEKYINLDEAEKTKERKSQLYTNVLKKVWMQCFNVFLVFFVTLTIFPAIMAEVKVYSANGVYNFFIPEFLFTPITTFLLFNLLALIGSTVANFVQWPSARFLFVPVVIRLLFIPLMMFCNYRPQRRSWPVYITSEYVYIILGVLMSFTSGYFSSLGMMYAPRAVEKSKASVAGMMSAFFLILGICCGVAFTFFVSYFTDYLGPHPQRAAP</sequence>
<dbReference type="GO" id="GO:0015213">
    <property type="term" value="F:uridine transmembrane transporter activity"/>
    <property type="evidence" value="ECO:0007669"/>
    <property type="project" value="UniProtKB-ARBA"/>
</dbReference>
<dbReference type="InterPro" id="IPR036259">
    <property type="entry name" value="MFS_trans_sf"/>
</dbReference>
<dbReference type="PRINTS" id="PR01130">
    <property type="entry name" value="DERENTRNSPRT"/>
</dbReference>
<feature type="transmembrane region" description="Helical" evidence="8">
    <location>
        <begin position="436"/>
        <end position="462"/>
    </location>
</feature>
<evidence type="ECO:0000256" key="4">
    <source>
        <dbReference type="ARBA" id="ARBA00022692"/>
    </source>
</evidence>
<organism evidence="9 10">
    <name type="scientific">Parascaris univalens</name>
    <name type="common">Nematode worm</name>
    <dbReference type="NCBI Taxonomy" id="6257"/>
    <lineage>
        <taxon>Eukaryota</taxon>
        <taxon>Metazoa</taxon>
        <taxon>Ecdysozoa</taxon>
        <taxon>Nematoda</taxon>
        <taxon>Chromadorea</taxon>
        <taxon>Rhabditida</taxon>
        <taxon>Spirurina</taxon>
        <taxon>Ascaridomorpha</taxon>
        <taxon>Ascaridoidea</taxon>
        <taxon>Ascarididae</taxon>
        <taxon>Parascaris</taxon>
    </lineage>
</organism>
<feature type="transmembrane region" description="Helical" evidence="8">
    <location>
        <begin position="227"/>
        <end position="250"/>
    </location>
</feature>
<dbReference type="WBParaSite" id="PgR050X_g059_t01">
    <property type="protein sequence ID" value="PgR050X_g059_t01"/>
    <property type="gene ID" value="PgR050X_g059"/>
</dbReference>
<keyword evidence="5 8" id="KW-1133">Transmembrane helix</keyword>
<evidence type="ECO:0000313" key="10">
    <source>
        <dbReference type="WBParaSite" id="PgR050X_g059_t01"/>
    </source>
</evidence>
<dbReference type="Proteomes" id="UP000887569">
    <property type="component" value="Unplaced"/>
</dbReference>
<reference evidence="10" key="1">
    <citation type="submission" date="2022-11" db="UniProtKB">
        <authorList>
            <consortium name="WormBaseParasite"/>
        </authorList>
    </citation>
    <scope>IDENTIFICATION</scope>
</reference>
<accession>A0A915BPL7</accession>
<feature type="transmembrane region" description="Helical" evidence="8">
    <location>
        <begin position="160"/>
        <end position="181"/>
    </location>
</feature>
<dbReference type="NCBIfam" id="TIGR00939">
    <property type="entry name" value="2a57"/>
    <property type="match status" value="1"/>
</dbReference>
<feature type="transmembrane region" description="Helical" evidence="8">
    <location>
        <begin position="136"/>
        <end position="154"/>
    </location>
</feature>
<evidence type="ECO:0000313" key="9">
    <source>
        <dbReference type="Proteomes" id="UP000887569"/>
    </source>
</evidence>
<feature type="transmembrane region" description="Helical" evidence="8">
    <location>
        <begin position="202"/>
        <end position="221"/>
    </location>
</feature>
<evidence type="ECO:0000256" key="1">
    <source>
        <dbReference type="ARBA" id="ARBA00004141"/>
    </source>
</evidence>
<keyword evidence="4 8" id="KW-0812">Transmembrane</keyword>
<evidence type="ECO:0000256" key="7">
    <source>
        <dbReference type="SAM" id="MobiDB-lite"/>
    </source>
</evidence>
<evidence type="ECO:0000256" key="5">
    <source>
        <dbReference type="ARBA" id="ARBA00022989"/>
    </source>
</evidence>
<dbReference type="InterPro" id="IPR002259">
    <property type="entry name" value="Eqnu_transpt"/>
</dbReference>
<feature type="compositionally biased region" description="Basic and acidic residues" evidence="7">
    <location>
        <begin position="1"/>
        <end position="10"/>
    </location>
</feature>